<dbReference type="GO" id="GO:0071555">
    <property type="term" value="P:cell wall organization"/>
    <property type="evidence" value="ECO:0007669"/>
    <property type="project" value="UniProtKB-KW"/>
</dbReference>
<dbReference type="AlphaFoldDB" id="A0AAP2DTH4"/>
<evidence type="ECO:0000256" key="9">
    <source>
        <dbReference type="ARBA" id="ARBA00023316"/>
    </source>
</evidence>
<keyword evidence="7" id="KW-0573">Peptidoglycan synthesis</keyword>
<keyword evidence="5" id="KW-0808">Transferase</keyword>
<keyword evidence="3" id="KW-1003">Cell membrane</keyword>
<dbReference type="InterPro" id="IPR023346">
    <property type="entry name" value="Lysozyme-like_dom_sf"/>
</dbReference>
<keyword evidence="12" id="KW-1133">Transmembrane helix</keyword>
<dbReference type="GO" id="GO:0008360">
    <property type="term" value="P:regulation of cell shape"/>
    <property type="evidence" value="ECO:0007669"/>
    <property type="project" value="UniProtKB-KW"/>
</dbReference>
<reference evidence="14 15" key="1">
    <citation type="submission" date="2021-05" db="EMBL/GenBank/DDBJ databases">
        <title>A Polyphasic approach of four new species of the genus Ohtaekwangia: Ohtaekwangia histidinii sp. nov., Ohtaekwangia cretensis sp. nov., Ohtaekwangia indiensis sp. nov., Ohtaekwangia reichenbachii sp. nov. from diverse environment.</title>
        <authorList>
            <person name="Octaviana S."/>
        </authorList>
    </citation>
    <scope>NUCLEOTIDE SEQUENCE [LARGE SCALE GENOMIC DNA]</scope>
    <source>
        <strain evidence="14 15">PWU4</strain>
    </source>
</reference>
<name>A0AAP2DTH4_9BACT</name>
<dbReference type="PANTHER" id="PTHR32282">
    <property type="entry name" value="BINDING PROTEIN TRANSPEPTIDASE, PUTATIVE-RELATED"/>
    <property type="match status" value="1"/>
</dbReference>
<evidence type="ECO:0000256" key="10">
    <source>
        <dbReference type="ARBA" id="ARBA00034000"/>
    </source>
</evidence>
<proteinExistence type="predicted"/>
<evidence type="ECO:0000256" key="1">
    <source>
        <dbReference type="ARBA" id="ARBA00004236"/>
    </source>
</evidence>
<evidence type="ECO:0000259" key="13">
    <source>
        <dbReference type="Pfam" id="PF00912"/>
    </source>
</evidence>
<dbReference type="EMBL" id="JAHESF010000055">
    <property type="protein sequence ID" value="MBT1701038.1"/>
    <property type="molecule type" value="Genomic_DNA"/>
</dbReference>
<evidence type="ECO:0000256" key="7">
    <source>
        <dbReference type="ARBA" id="ARBA00022984"/>
    </source>
</evidence>
<keyword evidence="12" id="KW-0812">Transmembrane</keyword>
<dbReference type="GO" id="GO:0005886">
    <property type="term" value="C:plasma membrane"/>
    <property type="evidence" value="ECO:0007669"/>
    <property type="project" value="UniProtKB-SubCell"/>
</dbReference>
<gene>
    <name evidence="14" type="ORF">KK083_29365</name>
</gene>
<evidence type="ECO:0000256" key="11">
    <source>
        <dbReference type="ARBA" id="ARBA00049902"/>
    </source>
</evidence>
<dbReference type="Proteomes" id="UP001319200">
    <property type="component" value="Unassembled WGS sequence"/>
</dbReference>
<dbReference type="GO" id="GO:0009252">
    <property type="term" value="P:peptidoglycan biosynthetic process"/>
    <property type="evidence" value="ECO:0007669"/>
    <property type="project" value="UniProtKB-KW"/>
</dbReference>
<comment type="caution">
    <text evidence="14">The sequence shown here is derived from an EMBL/GenBank/DDBJ whole genome shotgun (WGS) entry which is preliminary data.</text>
</comment>
<keyword evidence="8 12" id="KW-0472">Membrane</keyword>
<dbReference type="InterPro" id="IPR001264">
    <property type="entry name" value="Glyco_trans_51"/>
</dbReference>
<comment type="subcellular location">
    <subcellularLocation>
        <location evidence="1">Cell membrane</location>
    </subcellularLocation>
</comment>
<evidence type="ECO:0000256" key="2">
    <source>
        <dbReference type="ARBA" id="ARBA00004752"/>
    </source>
</evidence>
<organism evidence="14 15">
    <name type="scientific">Chryseosolibacter histidini</name>
    <dbReference type="NCBI Taxonomy" id="2782349"/>
    <lineage>
        <taxon>Bacteria</taxon>
        <taxon>Pseudomonadati</taxon>
        <taxon>Bacteroidota</taxon>
        <taxon>Cytophagia</taxon>
        <taxon>Cytophagales</taxon>
        <taxon>Chryseotaleaceae</taxon>
        <taxon>Chryseosolibacter</taxon>
    </lineage>
</organism>
<feature type="domain" description="Glycosyl transferase family 51" evidence="13">
    <location>
        <begin position="49"/>
        <end position="197"/>
    </location>
</feature>
<dbReference type="InterPro" id="IPR050396">
    <property type="entry name" value="Glycosyltr_51/Transpeptidase"/>
</dbReference>
<comment type="catalytic activity">
    <reaction evidence="10">
        <text>Preferential cleavage: (Ac)2-L-Lys-D-Ala-|-D-Ala. Also transpeptidation of peptidyl-alanyl moieties that are N-acyl substituents of D-alanine.</text>
        <dbReference type="EC" id="3.4.16.4"/>
    </reaction>
</comment>
<evidence type="ECO:0000256" key="5">
    <source>
        <dbReference type="ARBA" id="ARBA00022679"/>
    </source>
</evidence>
<dbReference type="SUPFAM" id="SSF53955">
    <property type="entry name" value="Lysozyme-like"/>
    <property type="match status" value="1"/>
</dbReference>
<evidence type="ECO:0000256" key="4">
    <source>
        <dbReference type="ARBA" id="ARBA00022676"/>
    </source>
</evidence>
<keyword evidence="15" id="KW-1185">Reference proteome</keyword>
<accession>A0AAP2DTH4</accession>
<protein>
    <submittedName>
        <fullName evidence="14">Transglycosylase domain-containing protein</fullName>
    </submittedName>
</protein>
<comment type="catalytic activity">
    <reaction evidence="11">
        <text>[GlcNAc-(1-&gt;4)-Mur2Ac(oyl-L-Ala-gamma-D-Glu-L-Lys-D-Ala-D-Ala)](n)-di-trans,octa-cis-undecaprenyl diphosphate + beta-D-GlcNAc-(1-&gt;4)-Mur2Ac(oyl-L-Ala-gamma-D-Glu-L-Lys-D-Ala-D-Ala)-di-trans,octa-cis-undecaprenyl diphosphate = [GlcNAc-(1-&gt;4)-Mur2Ac(oyl-L-Ala-gamma-D-Glu-L-Lys-D-Ala-D-Ala)](n+1)-di-trans,octa-cis-undecaprenyl diphosphate + di-trans,octa-cis-undecaprenyl diphosphate + H(+)</text>
        <dbReference type="Rhea" id="RHEA:23708"/>
        <dbReference type="Rhea" id="RHEA-COMP:9602"/>
        <dbReference type="Rhea" id="RHEA-COMP:9603"/>
        <dbReference type="ChEBI" id="CHEBI:15378"/>
        <dbReference type="ChEBI" id="CHEBI:58405"/>
        <dbReference type="ChEBI" id="CHEBI:60033"/>
        <dbReference type="ChEBI" id="CHEBI:78435"/>
        <dbReference type="EC" id="2.4.99.28"/>
    </reaction>
</comment>
<dbReference type="Gene3D" id="1.10.3810.10">
    <property type="entry name" value="Biosynthetic peptidoglycan transglycosylase-like"/>
    <property type="match status" value="1"/>
</dbReference>
<dbReference type="GO" id="GO:0030288">
    <property type="term" value="C:outer membrane-bounded periplasmic space"/>
    <property type="evidence" value="ECO:0007669"/>
    <property type="project" value="TreeGrafter"/>
</dbReference>
<dbReference type="InterPro" id="IPR036950">
    <property type="entry name" value="PBP_transglycosylase"/>
</dbReference>
<evidence type="ECO:0000256" key="3">
    <source>
        <dbReference type="ARBA" id="ARBA00022475"/>
    </source>
</evidence>
<keyword evidence="6" id="KW-0133">Cell shape</keyword>
<evidence type="ECO:0000256" key="8">
    <source>
        <dbReference type="ARBA" id="ARBA00023136"/>
    </source>
</evidence>
<keyword evidence="9" id="KW-0961">Cell wall biogenesis/degradation</keyword>
<dbReference type="GO" id="GO:0009002">
    <property type="term" value="F:serine-type D-Ala-D-Ala carboxypeptidase activity"/>
    <property type="evidence" value="ECO:0007669"/>
    <property type="project" value="UniProtKB-EC"/>
</dbReference>
<comment type="pathway">
    <text evidence="2">Cell wall biogenesis; peptidoglycan biosynthesis.</text>
</comment>
<sequence>MKRKISVALQIFGAGVAVFVIYNFIIVVSARKETPLIVEKALQSEAMRLELADLTREQRHILLKVQDPNFYYHKGYDFSTPGTGLTTISQGLVKIFYFDDFKPGVQKIKQTLIARFAFDALTPKDTILKLFINKVYLGHHQGKAVNGFEDASRIYYSKSFNQLSEAEYLSLVAMIRAPATFHCIAHKNENQLRVSRIKTMLAGDYVPADNSDWLYDRK</sequence>
<dbReference type="PANTHER" id="PTHR32282:SF11">
    <property type="entry name" value="PENICILLIN-BINDING PROTEIN 1B"/>
    <property type="match status" value="1"/>
</dbReference>
<dbReference type="RefSeq" id="WP_254169725.1">
    <property type="nucleotide sequence ID" value="NZ_JAHESF010000055.1"/>
</dbReference>
<evidence type="ECO:0000256" key="12">
    <source>
        <dbReference type="SAM" id="Phobius"/>
    </source>
</evidence>
<keyword evidence="4" id="KW-0328">Glycosyltransferase</keyword>
<evidence type="ECO:0000313" key="15">
    <source>
        <dbReference type="Proteomes" id="UP001319200"/>
    </source>
</evidence>
<evidence type="ECO:0000313" key="14">
    <source>
        <dbReference type="EMBL" id="MBT1701038.1"/>
    </source>
</evidence>
<dbReference type="GO" id="GO:0008955">
    <property type="term" value="F:peptidoglycan glycosyltransferase activity"/>
    <property type="evidence" value="ECO:0007669"/>
    <property type="project" value="UniProtKB-EC"/>
</dbReference>
<feature type="transmembrane region" description="Helical" evidence="12">
    <location>
        <begin position="7"/>
        <end position="30"/>
    </location>
</feature>
<evidence type="ECO:0000256" key="6">
    <source>
        <dbReference type="ARBA" id="ARBA00022960"/>
    </source>
</evidence>
<dbReference type="Pfam" id="PF00912">
    <property type="entry name" value="Transgly"/>
    <property type="match status" value="1"/>
</dbReference>